<dbReference type="RefSeq" id="WP_272421309.1">
    <property type="nucleotide sequence ID" value="NZ_JAGTJJ010000011.1"/>
</dbReference>
<keyword evidence="3" id="KW-1185">Reference proteome</keyword>
<keyword evidence="2" id="KW-0378">Hydrolase</keyword>
<dbReference type="AlphaFoldDB" id="A0A9X3X6B9"/>
<organism evidence="2 3">
    <name type="scientific">Polyangium jinanense</name>
    <dbReference type="NCBI Taxonomy" id="2829994"/>
    <lineage>
        <taxon>Bacteria</taxon>
        <taxon>Pseudomonadati</taxon>
        <taxon>Myxococcota</taxon>
        <taxon>Polyangia</taxon>
        <taxon>Polyangiales</taxon>
        <taxon>Polyangiaceae</taxon>
        <taxon>Polyangium</taxon>
    </lineage>
</organism>
<dbReference type="GO" id="GO:0016787">
    <property type="term" value="F:hydrolase activity"/>
    <property type="evidence" value="ECO:0007669"/>
    <property type="project" value="UniProtKB-KW"/>
</dbReference>
<dbReference type="Proteomes" id="UP001151081">
    <property type="component" value="Unassembled WGS sequence"/>
</dbReference>
<dbReference type="Gene3D" id="3.40.50.1820">
    <property type="entry name" value="alpha/beta hydrolase"/>
    <property type="match status" value="1"/>
</dbReference>
<comment type="caution">
    <text evidence="2">The sequence shown here is derived from an EMBL/GenBank/DDBJ whole genome shotgun (WGS) entry which is preliminary data.</text>
</comment>
<gene>
    <name evidence="2" type="ORF">KEG57_21125</name>
</gene>
<evidence type="ECO:0000313" key="2">
    <source>
        <dbReference type="EMBL" id="MDC3983028.1"/>
    </source>
</evidence>
<dbReference type="EMBL" id="JAGTJJ010000011">
    <property type="protein sequence ID" value="MDC3983028.1"/>
    <property type="molecule type" value="Genomic_DNA"/>
</dbReference>
<sequence>MALREVSVGVLVLLLAAACGPTPDPEATGGQGGQGASGGNGPGGSGAGGAGGAGGEGGSVPYPSADAFDPAYDAYFDPPAAGAYVDDYRVVGEITPPSWSWGKIELVEGLQRYRTEGYNVRTQKLRWEDTFEDDTYKLKTYFGALNQQLVDGFNIHYKDACAGEVGKSGAPACGKKGPMRPEARFVLLHHGPKTASLSCDKTKTPVLLVHGAMQNGNVWLLPGGDDGAGSAYPGTAQKTGFVQWLEERGHCTYALTFGTFHGDNFNQATNLANVIRRVSALVGQPKVDIVAWSKGVLSADLYLSNVSSWKDWGSKHFERVAADSAKNVPAFRKDVRTYVALSGPHLGIDLNFRHPFNNLIIYSTPDAAPIGQGPVTWGWMSAVQCVTFGYASGPNSIFPNPYAYSACENRGATWPDFWTRIYTSNITGLDAEGKPVSAMSLEALNAAEGVSGADFDFDQYNHAMWGSLDESGAYVSAYLGQLQTAYDLRSFYPLPNRQDDPVSYDWSELDTDESKWRDWVSVYKLGYNPAGAWGTGGWIEDDDAHITCRATAYEPQTSPCKAKHAYYDTTHAEDYSFGYATYTLMDGVGIEAVMEMGGNFIERLKNHGLSPDLDSLYVVHGQKPGAPGTIFEIDGMECPTCDPKGDGVLFDVSIAAQDQLTQGWSADAKASRSKQEGVPFGHLEVGVAPAVWEKIGAVFDK</sequence>
<name>A0A9X3X6B9_9BACT</name>
<dbReference type="PROSITE" id="PS51257">
    <property type="entry name" value="PROKAR_LIPOPROTEIN"/>
    <property type="match status" value="1"/>
</dbReference>
<evidence type="ECO:0000256" key="1">
    <source>
        <dbReference type="SAM" id="MobiDB-lite"/>
    </source>
</evidence>
<feature type="compositionally biased region" description="Gly residues" evidence="1">
    <location>
        <begin position="29"/>
        <end position="58"/>
    </location>
</feature>
<dbReference type="SUPFAM" id="SSF53474">
    <property type="entry name" value="alpha/beta-Hydrolases"/>
    <property type="match status" value="1"/>
</dbReference>
<accession>A0A9X3X6B9</accession>
<reference evidence="2 3" key="1">
    <citation type="submission" date="2021-04" db="EMBL/GenBank/DDBJ databases">
        <title>Genome analysis of Polyangium sp.</title>
        <authorList>
            <person name="Li Y."/>
            <person name="Wang J."/>
        </authorList>
    </citation>
    <scope>NUCLEOTIDE SEQUENCE [LARGE SCALE GENOMIC DNA]</scope>
    <source>
        <strain evidence="2 3">SDU14</strain>
    </source>
</reference>
<dbReference type="InterPro" id="IPR029058">
    <property type="entry name" value="AB_hydrolase_fold"/>
</dbReference>
<evidence type="ECO:0000313" key="3">
    <source>
        <dbReference type="Proteomes" id="UP001151081"/>
    </source>
</evidence>
<proteinExistence type="predicted"/>
<protein>
    <submittedName>
        <fullName evidence="2">Alpha/beta hydrolase</fullName>
    </submittedName>
</protein>
<feature type="region of interest" description="Disordered" evidence="1">
    <location>
        <begin position="23"/>
        <end position="62"/>
    </location>
</feature>